<dbReference type="AlphaFoldDB" id="J7IQQ3"/>
<name>J7IQQ3_DESMD</name>
<proteinExistence type="predicted"/>
<reference evidence="1 2" key="1">
    <citation type="journal article" date="2012" name="J. Bacteriol.">
        <title>Complete genome sequences of Desulfosporosinus orientis DSM765T, Desulfosporosinus youngiae DSM17734T, Desulfosporosinus meridiei DSM13257T, and Desulfosporosinus acidiphilus DSM22704T.</title>
        <authorList>
            <person name="Pester M."/>
            <person name="Brambilla E."/>
            <person name="Alazard D."/>
            <person name="Rattei T."/>
            <person name="Weinmaier T."/>
            <person name="Han J."/>
            <person name="Lucas S."/>
            <person name="Lapidus A."/>
            <person name="Cheng J.F."/>
            <person name="Goodwin L."/>
            <person name="Pitluck S."/>
            <person name="Peters L."/>
            <person name="Ovchinnikova G."/>
            <person name="Teshima H."/>
            <person name="Detter J.C."/>
            <person name="Han C.S."/>
            <person name="Tapia R."/>
            <person name="Land M.L."/>
            <person name="Hauser L."/>
            <person name="Kyrpides N.C."/>
            <person name="Ivanova N.N."/>
            <person name="Pagani I."/>
            <person name="Huntmann M."/>
            <person name="Wei C.L."/>
            <person name="Davenport K.W."/>
            <person name="Daligault H."/>
            <person name="Chain P.S."/>
            <person name="Chen A."/>
            <person name="Mavromatis K."/>
            <person name="Markowitz V."/>
            <person name="Szeto E."/>
            <person name="Mikhailova N."/>
            <person name="Pati A."/>
            <person name="Wagner M."/>
            <person name="Woyke T."/>
            <person name="Ollivier B."/>
            <person name="Klenk H.P."/>
            <person name="Spring S."/>
            <person name="Loy A."/>
        </authorList>
    </citation>
    <scope>NUCLEOTIDE SEQUENCE [LARGE SCALE GENOMIC DNA]</scope>
    <source>
        <strain evidence="2">ATCC BAA-275 / DSM 13257 / NCIMB 13706 / S10</strain>
    </source>
</reference>
<sequence length="147" mass="16378">MVVVCLSIFMLLKMENKSVNHHGYELKSKVISIKNQNENAYEIPKSQIDNGELAFYKIKGRKGINLEKGDEVLIVLNIKTENVDNCVLGYCLNEEYIDFFSAPISDTLEASFIAQRGGEYYIYSIGASAGFTNITSGIIQINPNKGV</sequence>
<accession>J7IQQ3</accession>
<protein>
    <submittedName>
        <fullName evidence="1">Uncharacterized protein</fullName>
    </submittedName>
</protein>
<dbReference type="EMBL" id="CP003629">
    <property type="protein sequence ID" value="AFQ43950.1"/>
    <property type="molecule type" value="Genomic_DNA"/>
</dbReference>
<organism evidence="1 2">
    <name type="scientific">Desulfosporosinus meridiei (strain ATCC BAA-275 / DSM 13257 / KCTC 12902 / NCIMB 13706 / S10)</name>
    <dbReference type="NCBI Taxonomy" id="768704"/>
    <lineage>
        <taxon>Bacteria</taxon>
        <taxon>Bacillati</taxon>
        <taxon>Bacillota</taxon>
        <taxon>Clostridia</taxon>
        <taxon>Eubacteriales</taxon>
        <taxon>Desulfitobacteriaceae</taxon>
        <taxon>Desulfosporosinus</taxon>
    </lineage>
</organism>
<dbReference type="STRING" id="768704.Desmer_2002"/>
<reference evidence="2" key="2">
    <citation type="submission" date="2012-08" db="EMBL/GenBank/DDBJ databases">
        <title>Finished genome of Desulfosporosinus meridiei DSM 13257.</title>
        <authorList>
            <person name="Huntemann M."/>
            <person name="Wei C.-L."/>
            <person name="Han J."/>
            <person name="Detter J.C."/>
            <person name="Han C."/>
            <person name="Davenport K."/>
            <person name="Daligault H."/>
            <person name="Erkkila T."/>
            <person name="Gu W."/>
            <person name="Munk A.C.C."/>
            <person name="Teshima H."/>
            <person name="Xu Y."/>
            <person name="Chain P."/>
            <person name="Tapia R."/>
            <person name="Chen A."/>
            <person name="Krypides N."/>
            <person name="Mavromatis K."/>
            <person name="Markowitz V."/>
            <person name="Szeto E."/>
            <person name="Ivanova N."/>
            <person name="Mikhailova N."/>
            <person name="Ovchinnikova G."/>
            <person name="Pagani I."/>
            <person name="Pati A."/>
            <person name="Goodwin L."/>
            <person name="Peters L."/>
            <person name="Pitluck S."/>
            <person name="Woyke T."/>
            <person name="Pester M."/>
            <person name="Spring S."/>
            <person name="Ollivier B."/>
            <person name="Rattei T."/>
            <person name="Klenk H.-P."/>
            <person name="Wagner M."/>
            <person name="Loy A."/>
        </authorList>
    </citation>
    <scope>NUCLEOTIDE SEQUENCE [LARGE SCALE GENOMIC DNA]</scope>
    <source>
        <strain evidence="2">ATCC BAA-275 / DSM 13257 / NCIMB 13706 / S10</strain>
    </source>
</reference>
<keyword evidence="2" id="KW-1185">Reference proteome</keyword>
<dbReference type="HOGENOM" id="CLU_1765068_0_0_9"/>
<gene>
    <name evidence="1" type="ordered locus">Desmer_2002</name>
</gene>
<evidence type="ECO:0000313" key="1">
    <source>
        <dbReference type="EMBL" id="AFQ43950.1"/>
    </source>
</evidence>
<evidence type="ECO:0000313" key="2">
    <source>
        <dbReference type="Proteomes" id="UP000005262"/>
    </source>
</evidence>
<dbReference type="KEGG" id="dmi:Desmer_2002"/>
<dbReference type="Proteomes" id="UP000005262">
    <property type="component" value="Chromosome"/>
</dbReference>